<gene>
    <name evidence="9" type="ORF">GCM10009802_02120</name>
</gene>
<organism evidence="9 10">
    <name type="scientific">Streptomyces synnematoformans</name>
    <dbReference type="NCBI Taxonomy" id="415721"/>
    <lineage>
        <taxon>Bacteria</taxon>
        <taxon>Bacillati</taxon>
        <taxon>Actinomycetota</taxon>
        <taxon>Actinomycetes</taxon>
        <taxon>Kitasatosporales</taxon>
        <taxon>Streptomycetaceae</taxon>
        <taxon>Streptomyces</taxon>
    </lineage>
</organism>
<protein>
    <submittedName>
        <fullName evidence="9">SigE family RNA polymerase sigma factor</fullName>
    </submittedName>
</protein>
<dbReference type="NCBIfam" id="TIGR02983">
    <property type="entry name" value="SigE-fam_strep"/>
    <property type="match status" value="1"/>
</dbReference>
<dbReference type="EMBL" id="BAAAPF010000002">
    <property type="protein sequence ID" value="GAA2107233.1"/>
    <property type="molecule type" value="Genomic_DNA"/>
</dbReference>
<dbReference type="Gene3D" id="1.10.1740.10">
    <property type="match status" value="1"/>
</dbReference>
<evidence type="ECO:0000256" key="1">
    <source>
        <dbReference type="ARBA" id="ARBA00010641"/>
    </source>
</evidence>
<dbReference type="InterPro" id="IPR007627">
    <property type="entry name" value="RNA_pol_sigma70_r2"/>
</dbReference>
<dbReference type="NCBIfam" id="TIGR02937">
    <property type="entry name" value="sigma70-ECF"/>
    <property type="match status" value="1"/>
</dbReference>
<dbReference type="RefSeq" id="WP_344286825.1">
    <property type="nucleotide sequence ID" value="NZ_BAAAPF010000002.1"/>
</dbReference>
<accession>A0ABP5IXI5</accession>
<dbReference type="InterPro" id="IPR013325">
    <property type="entry name" value="RNA_pol_sigma_r2"/>
</dbReference>
<evidence type="ECO:0000259" key="8">
    <source>
        <dbReference type="Pfam" id="PF08281"/>
    </source>
</evidence>
<keyword evidence="10" id="KW-1185">Reference proteome</keyword>
<feature type="domain" description="RNA polymerase sigma factor 70 region 4 type 2" evidence="8">
    <location>
        <begin position="110"/>
        <end position="160"/>
    </location>
</feature>
<keyword evidence="2" id="KW-0805">Transcription regulation</keyword>
<evidence type="ECO:0000313" key="10">
    <source>
        <dbReference type="Proteomes" id="UP001500443"/>
    </source>
</evidence>
<keyword evidence="4" id="KW-0238">DNA-binding</keyword>
<evidence type="ECO:0000259" key="7">
    <source>
        <dbReference type="Pfam" id="PF04542"/>
    </source>
</evidence>
<dbReference type="Gene3D" id="1.10.10.10">
    <property type="entry name" value="Winged helix-like DNA-binding domain superfamily/Winged helix DNA-binding domain"/>
    <property type="match status" value="1"/>
</dbReference>
<feature type="region of interest" description="Disordered" evidence="6">
    <location>
        <begin position="164"/>
        <end position="188"/>
    </location>
</feature>
<keyword evidence="5" id="KW-0804">Transcription</keyword>
<dbReference type="Proteomes" id="UP001500443">
    <property type="component" value="Unassembled WGS sequence"/>
</dbReference>
<dbReference type="InterPro" id="IPR036388">
    <property type="entry name" value="WH-like_DNA-bd_sf"/>
</dbReference>
<dbReference type="SUPFAM" id="SSF88946">
    <property type="entry name" value="Sigma2 domain of RNA polymerase sigma factors"/>
    <property type="match status" value="1"/>
</dbReference>
<evidence type="ECO:0000313" key="9">
    <source>
        <dbReference type="EMBL" id="GAA2107233.1"/>
    </source>
</evidence>
<feature type="domain" description="RNA polymerase sigma-70 region 2" evidence="7">
    <location>
        <begin position="18"/>
        <end position="82"/>
    </location>
</feature>
<proteinExistence type="inferred from homology"/>
<comment type="similarity">
    <text evidence="1">Belongs to the sigma-70 factor family. ECF subfamily.</text>
</comment>
<dbReference type="PANTHER" id="PTHR43133:SF50">
    <property type="entry name" value="ECF RNA POLYMERASE SIGMA FACTOR SIGM"/>
    <property type="match status" value="1"/>
</dbReference>
<evidence type="ECO:0000256" key="5">
    <source>
        <dbReference type="ARBA" id="ARBA00023163"/>
    </source>
</evidence>
<evidence type="ECO:0000256" key="6">
    <source>
        <dbReference type="SAM" id="MobiDB-lite"/>
    </source>
</evidence>
<dbReference type="InterPro" id="IPR013324">
    <property type="entry name" value="RNA_pol_sigma_r3/r4-like"/>
</dbReference>
<evidence type="ECO:0000256" key="3">
    <source>
        <dbReference type="ARBA" id="ARBA00023082"/>
    </source>
</evidence>
<comment type="caution">
    <text evidence="9">The sequence shown here is derived from an EMBL/GenBank/DDBJ whole genome shotgun (WGS) entry which is preliminary data.</text>
</comment>
<dbReference type="InterPro" id="IPR013249">
    <property type="entry name" value="RNA_pol_sigma70_r4_t2"/>
</dbReference>
<dbReference type="Pfam" id="PF08281">
    <property type="entry name" value="Sigma70_r4_2"/>
    <property type="match status" value="1"/>
</dbReference>
<dbReference type="Pfam" id="PF04542">
    <property type="entry name" value="Sigma70_r2"/>
    <property type="match status" value="1"/>
</dbReference>
<dbReference type="InterPro" id="IPR014284">
    <property type="entry name" value="RNA_pol_sigma-70_dom"/>
</dbReference>
<dbReference type="CDD" id="cd06171">
    <property type="entry name" value="Sigma70_r4"/>
    <property type="match status" value="1"/>
</dbReference>
<dbReference type="SUPFAM" id="SSF88659">
    <property type="entry name" value="Sigma3 and sigma4 domains of RNA polymerase sigma factors"/>
    <property type="match status" value="1"/>
</dbReference>
<keyword evidence="3" id="KW-0731">Sigma factor</keyword>
<dbReference type="PANTHER" id="PTHR43133">
    <property type="entry name" value="RNA POLYMERASE ECF-TYPE SIGMA FACTO"/>
    <property type="match status" value="1"/>
</dbReference>
<dbReference type="InterPro" id="IPR014325">
    <property type="entry name" value="RNA_pol_sigma-E_actinobac"/>
</dbReference>
<dbReference type="InterPro" id="IPR039425">
    <property type="entry name" value="RNA_pol_sigma-70-like"/>
</dbReference>
<sequence length="188" mass="21072">MRWKRDSAAWEDEFRTFVAHSRPSLLRAATLLSAGNSHRAEDLVQTVLLRMYLNWRRIRAGTREQYARKILTNAHIDDRRRSHTRHEEAYAEPPDVAVVQPAPTDPDAAVFRALAELPPRMRATVILRHVLDVSVADTADALGCSEGNVKSQTAHGLDRLRAALSESSPDETRGPAVPTPTEARRNHT</sequence>
<name>A0ABP5IXI5_9ACTN</name>
<evidence type="ECO:0000256" key="4">
    <source>
        <dbReference type="ARBA" id="ARBA00023125"/>
    </source>
</evidence>
<reference evidence="10" key="1">
    <citation type="journal article" date="2019" name="Int. J. Syst. Evol. Microbiol.">
        <title>The Global Catalogue of Microorganisms (GCM) 10K type strain sequencing project: providing services to taxonomists for standard genome sequencing and annotation.</title>
        <authorList>
            <consortium name="The Broad Institute Genomics Platform"/>
            <consortium name="The Broad Institute Genome Sequencing Center for Infectious Disease"/>
            <person name="Wu L."/>
            <person name="Ma J."/>
        </authorList>
    </citation>
    <scope>NUCLEOTIDE SEQUENCE [LARGE SCALE GENOMIC DNA]</scope>
    <source>
        <strain evidence="10">JCM 15481</strain>
    </source>
</reference>
<evidence type="ECO:0000256" key="2">
    <source>
        <dbReference type="ARBA" id="ARBA00023015"/>
    </source>
</evidence>